<accession>A0AAV8W119</accession>
<reference evidence="1 2" key="1">
    <citation type="journal article" date="2023" name="Insect Mol. Biol.">
        <title>Genome sequencing provides insights into the evolution of gene families encoding plant cell wall-degrading enzymes in longhorned beetles.</title>
        <authorList>
            <person name="Shin N.R."/>
            <person name="Okamura Y."/>
            <person name="Kirsch R."/>
            <person name="Pauchet Y."/>
        </authorList>
    </citation>
    <scope>NUCLEOTIDE SEQUENCE [LARGE SCALE GENOMIC DNA]</scope>
    <source>
        <strain evidence="1">EAD_L_NR</strain>
    </source>
</reference>
<dbReference type="EMBL" id="JANEYG010000017">
    <property type="protein sequence ID" value="KAJ8919571.1"/>
    <property type="molecule type" value="Genomic_DNA"/>
</dbReference>
<dbReference type="AlphaFoldDB" id="A0AAV8W119"/>
<protein>
    <submittedName>
        <fullName evidence="1">Uncharacterized protein</fullName>
    </submittedName>
</protein>
<comment type="caution">
    <text evidence="1">The sequence shown here is derived from an EMBL/GenBank/DDBJ whole genome shotgun (WGS) entry which is preliminary data.</text>
</comment>
<dbReference type="Proteomes" id="UP001159042">
    <property type="component" value="Unassembled WGS sequence"/>
</dbReference>
<keyword evidence="2" id="KW-1185">Reference proteome</keyword>
<evidence type="ECO:0000313" key="1">
    <source>
        <dbReference type="EMBL" id="KAJ8919571.1"/>
    </source>
</evidence>
<evidence type="ECO:0000313" key="2">
    <source>
        <dbReference type="Proteomes" id="UP001159042"/>
    </source>
</evidence>
<name>A0AAV8W119_9CUCU</name>
<proteinExistence type="predicted"/>
<organism evidence="1 2">
    <name type="scientific">Exocentrus adspersus</name>
    <dbReference type="NCBI Taxonomy" id="1586481"/>
    <lineage>
        <taxon>Eukaryota</taxon>
        <taxon>Metazoa</taxon>
        <taxon>Ecdysozoa</taxon>
        <taxon>Arthropoda</taxon>
        <taxon>Hexapoda</taxon>
        <taxon>Insecta</taxon>
        <taxon>Pterygota</taxon>
        <taxon>Neoptera</taxon>
        <taxon>Endopterygota</taxon>
        <taxon>Coleoptera</taxon>
        <taxon>Polyphaga</taxon>
        <taxon>Cucujiformia</taxon>
        <taxon>Chrysomeloidea</taxon>
        <taxon>Cerambycidae</taxon>
        <taxon>Lamiinae</taxon>
        <taxon>Acanthocinini</taxon>
        <taxon>Exocentrus</taxon>
    </lineage>
</organism>
<gene>
    <name evidence="1" type="ORF">NQ315_002193</name>
</gene>
<sequence>MYTGLPGKRIQEPVLHEGDVFASFSFNQASTKILRNISRPNSDTSTTPQLQNCGCLVVNRGGATLQFSKCNILRKDLQPAFPNILNGKDSLKIRLFLNSSEDQRSKHFFDYRRVYNKIFQITVKSYRVFKNISEYRGRYSKPVTSIIERSRLLQDNVGGFSNILEHFKLAGTFIRWCNPKKNFILLQIKVCDSKFRLMCNFGSFFLSTDFQKQTIVMMRIQSPFDPNGNLQGVSLEIAALKECLTFSENPVNQNADKGEPKLAAARFYFRHSYNKKSIRVNKSDI</sequence>